<dbReference type="Proteomes" id="UP000008141">
    <property type="component" value="Unassembled WGS sequence"/>
</dbReference>
<sequence length="208" mass="21892">MATGEAEALQGGAEFRAIIEVRVKEWVKDHKMFASTLAELAGQLAVLEPPPRSSGGSAATKGPSELLQRVMARAPSDCLQSYVAGTLPTTHMQRQLPEQLDQNLRLLSILAAEMRSFVQQLEQLTDAAASALVQPGEIASSSSDEALLMAAVLDGAGRETQLIEKAAEGITLTTPAEEVSAAATVVQLEPFVDDTLLAALREGPEAGT</sequence>
<protein>
    <submittedName>
        <fullName evidence="1">Uncharacterized protein</fullName>
    </submittedName>
</protein>
<evidence type="ECO:0000313" key="2">
    <source>
        <dbReference type="Proteomes" id="UP000008141"/>
    </source>
</evidence>
<dbReference type="InParanoid" id="E1ZIM2"/>
<dbReference type="AlphaFoldDB" id="E1ZIM2"/>
<accession>E1ZIM2</accession>
<name>E1ZIM2_CHLVA</name>
<dbReference type="OrthoDB" id="513373at2759"/>
<dbReference type="FunCoup" id="E1ZIM2">
    <property type="interactions" value="66"/>
</dbReference>
<gene>
    <name evidence="1" type="ORF">CHLNCDRAFT_135629</name>
</gene>
<dbReference type="GeneID" id="17353665"/>
<dbReference type="EMBL" id="GL433848">
    <property type="protein sequence ID" value="EFN54358.1"/>
    <property type="molecule type" value="Genomic_DNA"/>
</dbReference>
<organism evidence="2">
    <name type="scientific">Chlorella variabilis</name>
    <name type="common">Green alga</name>
    <dbReference type="NCBI Taxonomy" id="554065"/>
    <lineage>
        <taxon>Eukaryota</taxon>
        <taxon>Viridiplantae</taxon>
        <taxon>Chlorophyta</taxon>
        <taxon>core chlorophytes</taxon>
        <taxon>Trebouxiophyceae</taxon>
        <taxon>Chlorellales</taxon>
        <taxon>Chlorellaceae</taxon>
        <taxon>Chlorella clade</taxon>
        <taxon>Chlorella</taxon>
    </lineage>
</organism>
<reference evidence="1 2" key="1">
    <citation type="journal article" date="2010" name="Plant Cell">
        <title>The Chlorella variabilis NC64A genome reveals adaptation to photosymbiosis, coevolution with viruses, and cryptic sex.</title>
        <authorList>
            <person name="Blanc G."/>
            <person name="Duncan G."/>
            <person name="Agarkova I."/>
            <person name="Borodovsky M."/>
            <person name="Gurnon J."/>
            <person name="Kuo A."/>
            <person name="Lindquist E."/>
            <person name="Lucas S."/>
            <person name="Pangilinan J."/>
            <person name="Polle J."/>
            <person name="Salamov A."/>
            <person name="Terry A."/>
            <person name="Yamada T."/>
            <person name="Dunigan D.D."/>
            <person name="Grigoriev I.V."/>
            <person name="Claverie J.M."/>
            <person name="Van Etten J.L."/>
        </authorList>
    </citation>
    <scope>NUCLEOTIDE SEQUENCE [LARGE SCALE GENOMIC DNA]</scope>
    <source>
        <strain evidence="1 2">NC64A</strain>
    </source>
</reference>
<dbReference type="KEGG" id="cvr:CHLNCDRAFT_135629"/>
<keyword evidence="2" id="KW-1185">Reference proteome</keyword>
<evidence type="ECO:0000313" key="1">
    <source>
        <dbReference type="EMBL" id="EFN54358.1"/>
    </source>
</evidence>
<proteinExistence type="predicted"/>
<dbReference type="RefSeq" id="XP_005846460.1">
    <property type="nucleotide sequence ID" value="XM_005846398.1"/>
</dbReference>